<evidence type="ECO:0000313" key="1">
    <source>
        <dbReference type="EMBL" id="EJW79059.1"/>
    </source>
</evidence>
<dbReference type="Proteomes" id="UP000004810">
    <property type="component" value="Unassembled WGS sequence"/>
</dbReference>
<dbReference type="AlphaFoldDB" id="J9EV36"/>
<organism evidence="1 2">
    <name type="scientific">Wuchereria bancrofti</name>
    <dbReference type="NCBI Taxonomy" id="6293"/>
    <lineage>
        <taxon>Eukaryota</taxon>
        <taxon>Metazoa</taxon>
        <taxon>Ecdysozoa</taxon>
        <taxon>Nematoda</taxon>
        <taxon>Chromadorea</taxon>
        <taxon>Rhabditida</taxon>
        <taxon>Spirurina</taxon>
        <taxon>Spiruromorpha</taxon>
        <taxon>Filarioidea</taxon>
        <taxon>Onchocercidae</taxon>
        <taxon>Wuchereria</taxon>
    </lineage>
</organism>
<evidence type="ECO:0000313" key="2">
    <source>
        <dbReference type="Proteomes" id="UP000004810"/>
    </source>
</evidence>
<protein>
    <submittedName>
        <fullName evidence="1">Uncharacterized protein</fullName>
    </submittedName>
</protein>
<accession>J9EV36</accession>
<reference evidence="2" key="1">
    <citation type="submission" date="2012-08" db="EMBL/GenBank/DDBJ databases">
        <title>The Genome Sequence of Wuchereria bancrofti.</title>
        <authorList>
            <person name="Nutman T.B."/>
            <person name="Fink D.L."/>
            <person name="Russ C."/>
            <person name="Young S."/>
            <person name="Zeng Q."/>
            <person name="Koehrsen M."/>
            <person name="Alvarado L."/>
            <person name="Berlin A."/>
            <person name="Chapman S.B."/>
            <person name="Chen Z."/>
            <person name="Freedman E."/>
            <person name="Gellesch M."/>
            <person name="Goldberg J."/>
            <person name="Griggs A."/>
            <person name="Gujja S."/>
            <person name="Heilman E.R."/>
            <person name="Heiman D."/>
            <person name="Hepburn T."/>
            <person name="Howarth C."/>
            <person name="Jen D."/>
            <person name="Larson L."/>
            <person name="Lewis B."/>
            <person name="Mehta T."/>
            <person name="Park D."/>
            <person name="Pearson M."/>
            <person name="Roberts A."/>
            <person name="Saif S."/>
            <person name="Shea T."/>
            <person name="Shenoy N."/>
            <person name="Sisk P."/>
            <person name="Stolte C."/>
            <person name="Sykes S."/>
            <person name="Walk T."/>
            <person name="White J."/>
            <person name="Yandava C."/>
            <person name="Haas B."/>
            <person name="Henn M.R."/>
            <person name="Nusbaum C."/>
            <person name="Birren B."/>
        </authorList>
    </citation>
    <scope>NUCLEOTIDE SEQUENCE [LARGE SCALE GENOMIC DNA]</scope>
    <source>
        <strain evidence="2">NA</strain>
    </source>
</reference>
<name>J9EV36_WUCBA</name>
<dbReference type="EMBL" id="ADBV01005888">
    <property type="protein sequence ID" value="EJW79059.1"/>
    <property type="molecule type" value="Genomic_DNA"/>
</dbReference>
<comment type="caution">
    <text evidence="1">The sequence shown here is derived from an EMBL/GenBank/DDBJ whole genome shotgun (WGS) entry which is preliminary data.</text>
</comment>
<gene>
    <name evidence="1" type="ORF">WUBG_10035</name>
</gene>
<proteinExistence type="predicted"/>
<sequence>MNICMLYQARERILNLVQNSLNIVPDIFEFFKNGHISVLIENMRTEAQNLLSANIETSYISTQNSLHKPTLGNFEGQCRLAEALLDVPTTDANRYAQITPNPDDSPIAHSLLAGIKQIDMFRR</sequence>